<evidence type="ECO:0000256" key="13">
    <source>
        <dbReference type="ARBA" id="ARBA00023136"/>
    </source>
</evidence>
<evidence type="ECO:0000256" key="1">
    <source>
        <dbReference type="ARBA" id="ARBA00000085"/>
    </source>
</evidence>
<dbReference type="Gene3D" id="3.30.565.10">
    <property type="entry name" value="Histidine kinase-like ATPase, C-terminal domain"/>
    <property type="match status" value="1"/>
</dbReference>
<proteinExistence type="predicted"/>
<reference evidence="17" key="1">
    <citation type="submission" date="2022-01" db="EMBL/GenBank/DDBJ databases">
        <title>Collection of gut derived symbiotic bacterial strains cultured from healthy donors.</title>
        <authorList>
            <person name="Lin H."/>
            <person name="Kohout C."/>
            <person name="Waligurski E."/>
            <person name="Pamer E.G."/>
        </authorList>
    </citation>
    <scope>NUCLEOTIDE SEQUENCE</scope>
    <source>
        <strain evidence="17">DFI.1.11</strain>
    </source>
</reference>
<dbReference type="SMART" id="SM00387">
    <property type="entry name" value="HATPase_c"/>
    <property type="match status" value="1"/>
</dbReference>
<keyword evidence="5" id="KW-0597">Phosphoprotein</keyword>
<dbReference type="Pfam" id="PF02518">
    <property type="entry name" value="HATPase_c"/>
    <property type="match status" value="1"/>
</dbReference>
<name>A0AAW5CVD1_9FIRM</name>
<dbReference type="AlphaFoldDB" id="A0AAW5CVD1"/>
<dbReference type="SUPFAM" id="SSF47384">
    <property type="entry name" value="Homodimeric domain of signal transducing histidine kinase"/>
    <property type="match status" value="1"/>
</dbReference>
<dbReference type="GO" id="GO:0005886">
    <property type="term" value="C:plasma membrane"/>
    <property type="evidence" value="ECO:0007669"/>
    <property type="project" value="UniProtKB-SubCell"/>
</dbReference>
<evidence type="ECO:0000256" key="6">
    <source>
        <dbReference type="ARBA" id="ARBA00022679"/>
    </source>
</evidence>
<feature type="domain" description="HAMP" evidence="16">
    <location>
        <begin position="45"/>
        <end position="97"/>
    </location>
</feature>
<dbReference type="InterPro" id="IPR003661">
    <property type="entry name" value="HisK_dim/P_dom"/>
</dbReference>
<dbReference type="EC" id="2.7.13.3" evidence="3"/>
<evidence type="ECO:0000256" key="10">
    <source>
        <dbReference type="ARBA" id="ARBA00022840"/>
    </source>
</evidence>
<evidence type="ECO:0000256" key="4">
    <source>
        <dbReference type="ARBA" id="ARBA00022475"/>
    </source>
</evidence>
<evidence type="ECO:0000313" key="17">
    <source>
        <dbReference type="EMBL" id="MCG5034340.1"/>
    </source>
</evidence>
<dbReference type="CDD" id="cd00082">
    <property type="entry name" value="HisKA"/>
    <property type="match status" value="1"/>
</dbReference>
<evidence type="ECO:0000256" key="11">
    <source>
        <dbReference type="ARBA" id="ARBA00022989"/>
    </source>
</evidence>
<evidence type="ECO:0000256" key="14">
    <source>
        <dbReference type="SAM" id="Phobius"/>
    </source>
</evidence>
<evidence type="ECO:0000256" key="8">
    <source>
        <dbReference type="ARBA" id="ARBA00022741"/>
    </source>
</evidence>
<feature type="domain" description="Histidine kinase" evidence="15">
    <location>
        <begin position="112"/>
        <end position="322"/>
    </location>
</feature>
<evidence type="ECO:0000256" key="9">
    <source>
        <dbReference type="ARBA" id="ARBA00022777"/>
    </source>
</evidence>
<dbReference type="PANTHER" id="PTHR45528:SF1">
    <property type="entry name" value="SENSOR HISTIDINE KINASE CPXA"/>
    <property type="match status" value="1"/>
</dbReference>
<dbReference type="InterPro" id="IPR005467">
    <property type="entry name" value="His_kinase_dom"/>
</dbReference>
<keyword evidence="11 14" id="KW-1133">Transmembrane helix</keyword>
<dbReference type="InterPro" id="IPR003594">
    <property type="entry name" value="HATPase_dom"/>
</dbReference>
<keyword evidence="9 17" id="KW-0418">Kinase</keyword>
<sequence length="322" mass="36297">MGYQIVTYKDITDVIEKSHLLFFQTGGFTLSLIVVMGIILYLSLRKITAPLTSLREATLLVSEGIYDFKVPSEGNTELAQVGATFNFMTGKIKEQIESLSNINRTQKQLIGSLAHELKTPMTAIIGYADTLLTVRLTPERQEKALIYIENECRRLSRLSMKMLELTGLYEASEDSFNPAEIQVDNFLKEVKELIDCRLQEKNISLDVFCEPKELVKKFDQDLMISVVTNLIDNAVKASRKESKIVLEATPDHLMVQDFGKGIPKEDLEMVTEPFYMVDKSRSRAKGSVGLGLSLCQKIIELHDFQLKIESNPGKGTTVSVFW</sequence>
<accession>A0AAW5CVD1</accession>
<dbReference type="Pfam" id="PF00672">
    <property type="entry name" value="HAMP"/>
    <property type="match status" value="1"/>
</dbReference>
<dbReference type="PANTHER" id="PTHR45528">
    <property type="entry name" value="SENSOR HISTIDINE KINASE CPXA"/>
    <property type="match status" value="1"/>
</dbReference>
<dbReference type="PRINTS" id="PR00344">
    <property type="entry name" value="BCTRLSENSOR"/>
</dbReference>
<evidence type="ECO:0000256" key="12">
    <source>
        <dbReference type="ARBA" id="ARBA00023012"/>
    </source>
</evidence>
<dbReference type="PROSITE" id="PS50109">
    <property type="entry name" value="HIS_KIN"/>
    <property type="match status" value="1"/>
</dbReference>
<comment type="caution">
    <text evidence="17">The sequence shown here is derived from an EMBL/GenBank/DDBJ whole genome shotgun (WGS) entry which is preliminary data.</text>
</comment>
<dbReference type="SUPFAM" id="SSF158472">
    <property type="entry name" value="HAMP domain-like"/>
    <property type="match status" value="1"/>
</dbReference>
<evidence type="ECO:0000256" key="7">
    <source>
        <dbReference type="ARBA" id="ARBA00022692"/>
    </source>
</evidence>
<dbReference type="GO" id="GO:0000155">
    <property type="term" value="F:phosphorelay sensor kinase activity"/>
    <property type="evidence" value="ECO:0007669"/>
    <property type="project" value="InterPro"/>
</dbReference>
<evidence type="ECO:0000256" key="2">
    <source>
        <dbReference type="ARBA" id="ARBA00004651"/>
    </source>
</evidence>
<dbReference type="CDD" id="cd06225">
    <property type="entry name" value="HAMP"/>
    <property type="match status" value="1"/>
</dbReference>
<dbReference type="InterPro" id="IPR050398">
    <property type="entry name" value="HssS/ArlS-like"/>
</dbReference>
<comment type="subcellular location">
    <subcellularLocation>
        <location evidence="2">Cell membrane</location>
        <topology evidence="2">Multi-pass membrane protein</topology>
    </subcellularLocation>
</comment>
<organism evidence="17 18">
    <name type="scientific">Blautia massiliensis</name>
    <name type="common">ex Durand et al. 2017</name>
    <dbReference type="NCBI Taxonomy" id="1737424"/>
    <lineage>
        <taxon>Bacteria</taxon>
        <taxon>Bacillati</taxon>
        <taxon>Bacillota</taxon>
        <taxon>Clostridia</taxon>
        <taxon>Lachnospirales</taxon>
        <taxon>Lachnospiraceae</taxon>
        <taxon>Blautia</taxon>
    </lineage>
</organism>
<keyword evidence="12" id="KW-0902">Two-component regulatory system</keyword>
<dbReference type="SMART" id="SM00304">
    <property type="entry name" value="HAMP"/>
    <property type="match status" value="1"/>
</dbReference>
<gene>
    <name evidence="17" type="ORF">L0P48_12105</name>
</gene>
<comment type="catalytic activity">
    <reaction evidence="1">
        <text>ATP + protein L-histidine = ADP + protein N-phospho-L-histidine.</text>
        <dbReference type="EC" id="2.7.13.3"/>
    </reaction>
</comment>
<dbReference type="InterPro" id="IPR003660">
    <property type="entry name" value="HAMP_dom"/>
</dbReference>
<keyword evidence="8" id="KW-0547">Nucleotide-binding</keyword>
<dbReference type="CDD" id="cd00075">
    <property type="entry name" value="HATPase"/>
    <property type="match status" value="1"/>
</dbReference>
<dbReference type="RefSeq" id="WP_237972379.1">
    <property type="nucleotide sequence ID" value="NZ_JAKNDE010000015.1"/>
</dbReference>
<keyword evidence="10" id="KW-0067">ATP-binding</keyword>
<dbReference type="EMBL" id="JAKNDE010000015">
    <property type="protein sequence ID" value="MCG5034340.1"/>
    <property type="molecule type" value="Genomic_DNA"/>
</dbReference>
<dbReference type="Gene3D" id="6.10.340.10">
    <property type="match status" value="1"/>
</dbReference>
<keyword evidence="6" id="KW-0808">Transferase</keyword>
<evidence type="ECO:0000256" key="3">
    <source>
        <dbReference type="ARBA" id="ARBA00012438"/>
    </source>
</evidence>
<dbReference type="Proteomes" id="UP001200089">
    <property type="component" value="Unassembled WGS sequence"/>
</dbReference>
<dbReference type="Gene3D" id="1.10.287.130">
    <property type="match status" value="1"/>
</dbReference>
<dbReference type="InterPro" id="IPR036097">
    <property type="entry name" value="HisK_dim/P_sf"/>
</dbReference>
<evidence type="ECO:0000259" key="16">
    <source>
        <dbReference type="PROSITE" id="PS50885"/>
    </source>
</evidence>
<dbReference type="InterPro" id="IPR036890">
    <property type="entry name" value="HATPase_C_sf"/>
</dbReference>
<keyword evidence="7 14" id="KW-0812">Transmembrane</keyword>
<protein>
    <recommendedName>
        <fullName evidence="3">histidine kinase</fullName>
        <ecNumber evidence="3">2.7.13.3</ecNumber>
    </recommendedName>
</protein>
<dbReference type="InterPro" id="IPR004358">
    <property type="entry name" value="Sig_transdc_His_kin-like_C"/>
</dbReference>
<dbReference type="GO" id="GO:0005524">
    <property type="term" value="F:ATP binding"/>
    <property type="evidence" value="ECO:0007669"/>
    <property type="project" value="UniProtKB-KW"/>
</dbReference>
<evidence type="ECO:0000256" key="5">
    <source>
        <dbReference type="ARBA" id="ARBA00022553"/>
    </source>
</evidence>
<evidence type="ECO:0000259" key="15">
    <source>
        <dbReference type="PROSITE" id="PS50109"/>
    </source>
</evidence>
<feature type="transmembrane region" description="Helical" evidence="14">
    <location>
        <begin position="20"/>
        <end position="44"/>
    </location>
</feature>
<dbReference type="Pfam" id="PF00512">
    <property type="entry name" value="HisKA"/>
    <property type="match status" value="1"/>
</dbReference>
<keyword evidence="4" id="KW-1003">Cell membrane</keyword>
<evidence type="ECO:0000313" key="18">
    <source>
        <dbReference type="Proteomes" id="UP001200089"/>
    </source>
</evidence>
<keyword evidence="13 14" id="KW-0472">Membrane</keyword>
<dbReference type="SMART" id="SM00388">
    <property type="entry name" value="HisKA"/>
    <property type="match status" value="1"/>
</dbReference>
<dbReference type="PROSITE" id="PS50885">
    <property type="entry name" value="HAMP"/>
    <property type="match status" value="1"/>
</dbReference>
<dbReference type="SUPFAM" id="SSF55874">
    <property type="entry name" value="ATPase domain of HSP90 chaperone/DNA topoisomerase II/histidine kinase"/>
    <property type="match status" value="1"/>
</dbReference>